<feature type="transmembrane region" description="Helical" evidence="6">
    <location>
        <begin position="199"/>
        <end position="221"/>
    </location>
</feature>
<evidence type="ECO:0008006" key="9">
    <source>
        <dbReference type="Google" id="ProtNLM"/>
    </source>
</evidence>
<evidence type="ECO:0000256" key="5">
    <source>
        <dbReference type="SAM" id="MobiDB-lite"/>
    </source>
</evidence>
<comment type="caution">
    <text evidence="7">The sequence shown here is derived from an EMBL/GenBank/DDBJ whole genome shotgun (WGS) entry which is preliminary data.</text>
</comment>
<evidence type="ECO:0000313" key="7">
    <source>
        <dbReference type="EMBL" id="KAF4621115.1"/>
    </source>
</evidence>
<name>A0A8H4R2P6_9AGAR</name>
<feature type="transmembrane region" description="Helical" evidence="6">
    <location>
        <begin position="105"/>
        <end position="125"/>
    </location>
</feature>
<protein>
    <recommendedName>
        <fullName evidence="9">MFS general substrate transporter</fullName>
    </recommendedName>
</protein>
<keyword evidence="4 6" id="KW-0472">Membrane</keyword>
<dbReference type="InterPro" id="IPR036259">
    <property type="entry name" value="MFS_trans_sf"/>
</dbReference>
<keyword evidence="2 6" id="KW-0812">Transmembrane</keyword>
<feature type="region of interest" description="Disordered" evidence="5">
    <location>
        <begin position="1"/>
        <end position="40"/>
    </location>
</feature>
<feature type="transmembrane region" description="Helical" evidence="6">
    <location>
        <begin position="327"/>
        <end position="347"/>
    </location>
</feature>
<dbReference type="Pfam" id="PF07690">
    <property type="entry name" value="MFS_1"/>
    <property type="match status" value="1"/>
</dbReference>
<feature type="transmembrane region" description="Helical" evidence="6">
    <location>
        <begin position="65"/>
        <end position="85"/>
    </location>
</feature>
<dbReference type="Gene3D" id="1.20.1250.20">
    <property type="entry name" value="MFS general substrate transporter like domains"/>
    <property type="match status" value="2"/>
</dbReference>
<evidence type="ECO:0000313" key="8">
    <source>
        <dbReference type="Proteomes" id="UP000521872"/>
    </source>
</evidence>
<dbReference type="PANTHER" id="PTHR10924:SF6">
    <property type="entry name" value="SOLUTE CARRIER FAMILY 49 MEMBER A3"/>
    <property type="match status" value="1"/>
</dbReference>
<comment type="subcellular location">
    <subcellularLocation>
        <location evidence="1">Membrane</location>
        <topology evidence="1">Multi-pass membrane protein</topology>
    </subcellularLocation>
</comment>
<reference evidence="7 8" key="1">
    <citation type="submission" date="2019-12" db="EMBL/GenBank/DDBJ databases">
        <authorList>
            <person name="Floudas D."/>
            <person name="Bentzer J."/>
            <person name="Ahren D."/>
            <person name="Johansson T."/>
            <person name="Persson P."/>
            <person name="Tunlid A."/>
        </authorList>
    </citation>
    <scope>NUCLEOTIDE SEQUENCE [LARGE SCALE GENOMIC DNA]</scope>
    <source>
        <strain evidence="7 8">CBS 102.39</strain>
    </source>
</reference>
<evidence type="ECO:0000256" key="1">
    <source>
        <dbReference type="ARBA" id="ARBA00004141"/>
    </source>
</evidence>
<feature type="transmembrane region" description="Helical" evidence="6">
    <location>
        <begin position="161"/>
        <end position="179"/>
    </location>
</feature>
<dbReference type="GO" id="GO:0022857">
    <property type="term" value="F:transmembrane transporter activity"/>
    <property type="evidence" value="ECO:0007669"/>
    <property type="project" value="InterPro"/>
</dbReference>
<dbReference type="AlphaFoldDB" id="A0A8H4R2P6"/>
<feature type="transmembrane region" description="Helical" evidence="6">
    <location>
        <begin position="454"/>
        <end position="475"/>
    </location>
</feature>
<dbReference type="EMBL" id="JAACJL010000015">
    <property type="protein sequence ID" value="KAF4621115.1"/>
    <property type="molecule type" value="Genomic_DNA"/>
</dbReference>
<keyword evidence="8" id="KW-1185">Reference proteome</keyword>
<evidence type="ECO:0000256" key="6">
    <source>
        <dbReference type="SAM" id="Phobius"/>
    </source>
</evidence>
<evidence type="ECO:0000256" key="3">
    <source>
        <dbReference type="ARBA" id="ARBA00022989"/>
    </source>
</evidence>
<dbReference type="GO" id="GO:0016020">
    <property type="term" value="C:membrane"/>
    <property type="evidence" value="ECO:0007669"/>
    <property type="project" value="UniProtKB-SubCell"/>
</dbReference>
<keyword evidence="3 6" id="KW-1133">Transmembrane helix</keyword>
<feature type="compositionally biased region" description="Low complexity" evidence="5">
    <location>
        <begin position="22"/>
        <end position="33"/>
    </location>
</feature>
<organism evidence="7 8">
    <name type="scientific">Agrocybe pediades</name>
    <dbReference type="NCBI Taxonomy" id="84607"/>
    <lineage>
        <taxon>Eukaryota</taxon>
        <taxon>Fungi</taxon>
        <taxon>Dikarya</taxon>
        <taxon>Basidiomycota</taxon>
        <taxon>Agaricomycotina</taxon>
        <taxon>Agaricomycetes</taxon>
        <taxon>Agaricomycetidae</taxon>
        <taxon>Agaricales</taxon>
        <taxon>Agaricineae</taxon>
        <taxon>Strophariaceae</taxon>
        <taxon>Agrocybe</taxon>
    </lineage>
</organism>
<feature type="transmembrane region" description="Helical" evidence="6">
    <location>
        <begin position="419"/>
        <end position="442"/>
    </location>
</feature>
<dbReference type="Proteomes" id="UP000521872">
    <property type="component" value="Unassembled WGS sequence"/>
</dbReference>
<dbReference type="InterPro" id="IPR011701">
    <property type="entry name" value="MFS"/>
</dbReference>
<evidence type="ECO:0000256" key="2">
    <source>
        <dbReference type="ARBA" id="ARBA00022692"/>
    </source>
</evidence>
<dbReference type="SUPFAM" id="SSF103473">
    <property type="entry name" value="MFS general substrate transporter"/>
    <property type="match status" value="1"/>
</dbReference>
<feature type="transmembrane region" description="Helical" evidence="6">
    <location>
        <begin position="383"/>
        <end position="407"/>
    </location>
</feature>
<dbReference type="InterPro" id="IPR049680">
    <property type="entry name" value="FLVCR1-2_SLC49-like"/>
</dbReference>
<evidence type="ECO:0000256" key="4">
    <source>
        <dbReference type="ARBA" id="ARBA00023136"/>
    </source>
</evidence>
<proteinExistence type="predicted"/>
<dbReference type="PANTHER" id="PTHR10924">
    <property type="entry name" value="MAJOR FACILITATOR SUPERFAMILY PROTEIN-RELATED"/>
    <property type="match status" value="1"/>
</dbReference>
<sequence length="497" mass="53080">MAATSDIAVQEKAPESSADVLAQSTSASTQSSEESMKKTTETVEMIESVPQSVPPETYRLYRGRFTGIVALVSLNLVAAMSWPWFGPISNDTAAEFHISLDQVNWLGNIVALIYLPTALLIPTIISRYGIRRCCDLGAMALILSAWIRYAGTARSLTPGGAYALLIVGQFFASIAQPIYQVIGPKFSETWFNLNGRTTATMIVGISNPVGGALGQLISPLVGSPRQSVLVLGILSTAVVPFVFLIQKAPPTPPTFAASQKPASLLSLCRAMLGLPVEPAAYMSRRERFDFAIVTCVFGVLVASSNGFAILSAQILQPAGYSSDESGFLGACMLLTGMVSAIISAPLFDRVFTHHLALTSKCLVPVVALGWLSLIWAVRPHNLAALFVIMTVIGVCSVTMLAVGMELGCELTRVADGSSAILWFTGNLFTVASILIAGALRAGPGDSPPLHMKRFLIFQGVVDVVVCSSIFFLRGFQRRKMVDEQKNEESQPVPPATS</sequence>
<accession>A0A8H4R2P6</accession>
<feature type="transmembrane region" description="Helical" evidence="6">
    <location>
        <begin position="290"/>
        <end position="315"/>
    </location>
</feature>
<gene>
    <name evidence="7" type="ORF">D9613_000514</name>
</gene>
<feature type="transmembrane region" description="Helical" evidence="6">
    <location>
        <begin position="227"/>
        <end position="245"/>
    </location>
</feature>